<dbReference type="OrthoDB" id="97893at2"/>
<keyword evidence="3" id="KW-1134">Transmembrane beta strand</keyword>
<dbReference type="GO" id="GO:0044718">
    <property type="term" value="P:siderophore transmembrane transport"/>
    <property type="evidence" value="ECO:0007669"/>
    <property type="project" value="TreeGrafter"/>
</dbReference>
<dbReference type="InterPro" id="IPR013784">
    <property type="entry name" value="Carb-bd-like_fold"/>
</dbReference>
<dbReference type="InterPro" id="IPR057601">
    <property type="entry name" value="Oar-like_b-barrel"/>
</dbReference>
<dbReference type="InterPro" id="IPR039426">
    <property type="entry name" value="TonB-dep_rcpt-like"/>
</dbReference>
<dbReference type="Gene3D" id="2.60.40.1120">
    <property type="entry name" value="Carboxypeptidase-like, regulatory domain"/>
    <property type="match status" value="1"/>
</dbReference>
<dbReference type="AlphaFoldDB" id="A0A841JY01"/>
<dbReference type="PANTHER" id="PTHR30069:SF46">
    <property type="entry name" value="OAR PROTEIN"/>
    <property type="match status" value="1"/>
</dbReference>
<feature type="domain" description="TonB-dependent transporter Oar-like beta-barrel" evidence="9">
    <location>
        <begin position="244"/>
        <end position="1074"/>
    </location>
</feature>
<dbReference type="Pfam" id="PF13620">
    <property type="entry name" value="CarboxypepD_reg"/>
    <property type="match status" value="1"/>
</dbReference>
<dbReference type="EMBL" id="JACHEK010000006">
    <property type="protein sequence ID" value="MBB6145297.1"/>
    <property type="molecule type" value="Genomic_DNA"/>
</dbReference>
<name>A0A841JY01_9BACT</name>
<dbReference type="GO" id="GO:0015344">
    <property type="term" value="F:siderophore uptake transmembrane transporter activity"/>
    <property type="evidence" value="ECO:0007669"/>
    <property type="project" value="TreeGrafter"/>
</dbReference>
<comment type="subcellular location">
    <subcellularLocation>
        <location evidence="1">Cell outer membrane</location>
        <topology evidence="1">Multi-pass membrane protein</topology>
    </subcellularLocation>
</comment>
<keyword evidence="2" id="KW-0813">Transport</keyword>
<feature type="region of interest" description="Disordered" evidence="7">
    <location>
        <begin position="956"/>
        <end position="987"/>
    </location>
</feature>
<dbReference type="SUPFAM" id="SSF49452">
    <property type="entry name" value="Starch-binding domain-like"/>
    <property type="match status" value="1"/>
</dbReference>
<evidence type="ECO:0000256" key="4">
    <source>
        <dbReference type="ARBA" id="ARBA00022692"/>
    </source>
</evidence>
<sequence length="1100" mass="118762">MQRNRSRMYAFPLLVLFLLIVGSSLAQTFRGSINGTITDPSGAVVSRVKVTATDVATATAHDTVSSAAGEFSFNDLPLSTYTIKLEAIGFQAAEITGVQVLAGKIYTLPVKLTVAHQASTIEVSADAISLDTTTVTQTTTLDSKSLQDVPLNGRDFTQLFGTSASFAGYNNSGSVNGTRGNQVNYTIDGTDNNDLYLNVDAVNQGGISGIAGVIYPIDALDEYSLQTTGNSESGRSPGGNLNITTKSGSNHFHGSAYYFNRNEALAVTSPFVAPGTPEQPLRNQNWGGSLGGPIWQDHTFFFLTYEEQKFIIGEPNTVTEPSPAYQALALTELNKYNVQPSQVSQAVLRTLWDPSAIANLPAQPGNYSSTAPQSGYSHNIVAKLDHNFSDRSHISARWYFGQGYAQAPDCVFVCSYLPEYFQSVPSHIQNYDTVWNYSLHPKLDNQLAAGVSYFTQAFADAEHGQNPLTLAGLNTGASLSGSPQIAINGFDSIGITPTSGRNDITGHISDTVSWIVGKHELRFGLEYRRAYIDLYYNWGGRGAFNFGTGGVLGPWANDTSVTDSNVLNLADYLAGYSYQSTITLGTQERFIYTHTGTAFTEDSWQITPKLNVNLGLRYDYQQPFYTNDSNLSIFDPSNGGLVVTNAGSKTPDYIYHSNKLNFSPRVGIAYHVLNNTVVRANYGIYFDQPAGQAFFGNIGIPNGGAGGVNNNPAGIQPNESIVLGAPNPLAPVWAPNQATPIFTASQGLPTGNNVVSIYSVDRNFKTPYAQLFGLNIEQSLGKAWVLNVGYAGTVSRHNLVLQDINQSALIPGEQLDQSSATVTTGSGSTFTAQQASRPYFTQFPNFGIINQINSAASSSFNALQLTLRSNTWHGFTSQFAYAWSHNLDDSSVFNTIPQDSANLAGDWGNANADIRNHFAAYLNYEVPALSYGPKALTHGWEVNGILKFQNGEPVNVLTGQDNSGTGENEDRASITGPARNSDRSVQQSSYAQYLNPSSFAVPANGTYGNLGRNEVIGPGFRDVDLSLIKNIPLYKERVRAQFRVEMFNVFNRTNLAQPLANLGYGPEFGWSTSTIGVSYGAPGIGSGEPYNTQLALKILF</sequence>
<keyword evidence="11" id="KW-1185">Reference proteome</keyword>
<feature type="chain" id="PRO_5032449402" description="TonB-dependent transporter Oar-like beta-barrel domain-containing protein" evidence="8">
    <location>
        <begin position="27"/>
        <end position="1100"/>
    </location>
</feature>
<evidence type="ECO:0000256" key="2">
    <source>
        <dbReference type="ARBA" id="ARBA00022448"/>
    </source>
</evidence>
<protein>
    <recommendedName>
        <fullName evidence="9">TonB-dependent transporter Oar-like beta-barrel domain-containing protein</fullName>
    </recommendedName>
</protein>
<dbReference type="GO" id="GO:0009279">
    <property type="term" value="C:cell outer membrane"/>
    <property type="evidence" value="ECO:0007669"/>
    <property type="project" value="UniProtKB-SubCell"/>
</dbReference>
<feature type="compositionally biased region" description="Polar residues" evidence="7">
    <location>
        <begin position="957"/>
        <end position="966"/>
    </location>
</feature>
<evidence type="ECO:0000256" key="5">
    <source>
        <dbReference type="ARBA" id="ARBA00023136"/>
    </source>
</evidence>
<dbReference type="PANTHER" id="PTHR30069">
    <property type="entry name" value="TONB-DEPENDENT OUTER MEMBRANE RECEPTOR"/>
    <property type="match status" value="1"/>
</dbReference>
<keyword evidence="5" id="KW-0472">Membrane</keyword>
<proteinExistence type="predicted"/>
<keyword evidence="6" id="KW-0998">Cell outer membrane</keyword>
<keyword evidence="4" id="KW-0812">Transmembrane</keyword>
<accession>A0A841JY01</accession>
<dbReference type="Gene3D" id="2.40.170.20">
    <property type="entry name" value="TonB-dependent receptor, beta-barrel domain"/>
    <property type="match status" value="1"/>
</dbReference>
<evidence type="ECO:0000256" key="3">
    <source>
        <dbReference type="ARBA" id="ARBA00022452"/>
    </source>
</evidence>
<evidence type="ECO:0000259" key="9">
    <source>
        <dbReference type="Pfam" id="PF25183"/>
    </source>
</evidence>
<dbReference type="GO" id="GO:0030246">
    <property type="term" value="F:carbohydrate binding"/>
    <property type="evidence" value="ECO:0007669"/>
    <property type="project" value="InterPro"/>
</dbReference>
<keyword evidence="8" id="KW-0732">Signal</keyword>
<evidence type="ECO:0000313" key="10">
    <source>
        <dbReference type="EMBL" id="MBB6145297.1"/>
    </source>
</evidence>
<comment type="caution">
    <text evidence="10">The sequence shown here is derived from an EMBL/GenBank/DDBJ whole genome shotgun (WGS) entry which is preliminary data.</text>
</comment>
<organism evidence="10 11">
    <name type="scientific">Silvibacterium bohemicum</name>
    <dbReference type="NCBI Taxonomy" id="1577686"/>
    <lineage>
        <taxon>Bacteria</taxon>
        <taxon>Pseudomonadati</taxon>
        <taxon>Acidobacteriota</taxon>
        <taxon>Terriglobia</taxon>
        <taxon>Terriglobales</taxon>
        <taxon>Acidobacteriaceae</taxon>
        <taxon>Silvibacterium</taxon>
    </lineage>
</organism>
<evidence type="ECO:0000256" key="1">
    <source>
        <dbReference type="ARBA" id="ARBA00004571"/>
    </source>
</evidence>
<dbReference type="InterPro" id="IPR036942">
    <property type="entry name" value="Beta-barrel_TonB_sf"/>
</dbReference>
<dbReference type="Pfam" id="PF25183">
    <property type="entry name" value="OMP_b-brl_4"/>
    <property type="match status" value="1"/>
</dbReference>
<gene>
    <name evidence="10" type="ORF">HNQ77_003255</name>
</gene>
<reference evidence="10 11" key="1">
    <citation type="submission" date="2020-08" db="EMBL/GenBank/DDBJ databases">
        <title>Genomic Encyclopedia of Type Strains, Phase IV (KMG-IV): sequencing the most valuable type-strain genomes for metagenomic binning, comparative biology and taxonomic classification.</title>
        <authorList>
            <person name="Goeker M."/>
        </authorList>
    </citation>
    <scope>NUCLEOTIDE SEQUENCE [LARGE SCALE GENOMIC DNA]</scope>
    <source>
        <strain evidence="10 11">DSM 103733</strain>
    </source>
</reference>
<evidence type="ECO:0000256" key="7">
    <source>
        <dbReference type="SAM" id="MobiDB-lite"/>
    </source>
</evidence>
<feature type="signal peptide" evidence="8">
    <location>
        <begin position="1"/>
        <end position="26"/>
    </location>
</feature>
<evidence type="ECO:0000256" key="6">
    <source>
        <dbReference type="ARBA" id="ARBA00023237"/>
    </source>
</evidence>
<dbReference type="Proteomes" id="UP000538666">
    <property type="component" value="Unassembled WGS sequence"/>
</dbReference>
<evidence type="ECO:0000313" key="11">
    <source>
        <dbReference type="Proteomes" id="UP000538666"/>
    </source>
</evidence>
<evidence type="ECO:0000256" key="8">
    <source>
        <dbReference type="SAM" id="SignalP"/>
    </source>
</evidence>
<dbReference type="RefSeq" id="WP_082125836.1">
    <property type="nucleotide sequence ID" value="NZ_JACHEK010000006.1"/>
</dbReference>
<dbReference type="SUPFAM" id="SSF56935">
    <property type="entry name" value="Porins"/>
    <property type="match status" value="1"/>
</dbReference>